<comment type="caution">
    <text evidence="1">The sequence shown here is derived from an EMBL/GenBank/DDBJ whole genome shotgun (WGS) entry which is preliminary data.</text>
</comment>
<accession>A0A9P6WRY5</accession>
<dbReference type="Proteomes" id="UP000716291">
    <property type="component" value="Unassembled WGS sequence"/>
</dbReference>
<evidence type="ECO:0000313" key="2">
    <source>
        <dbReference type="Proteomes" id="UP000716291"/>
    </source>
</evidence>
<dbReference type="AlphaFoldDB" id="A0A9P6WRY5"/>
<name>A0A9P6WRY5_RHIOR</name>
<sequence>MSSPNAWNVPIHIAAAATGLLAAILSHSSLAALLEKVSTRIVVGSTPSASNPSMRRTSVRVLPVPGPACS</sequence>
<gene>
    <name evidence="1" type="ORF">G6F64_015234</name>
</gene>
<proteinExistence type="predicted"/>
<organism evidence="1 2">
    <name type="scientific">Rhizopus oryzae</name>
    <name type="common">Mucormycosis agent</name>
    <name type="synonym">Rhizopus arrhizus var. delemar</name>
    <dbReference type="NCBI Taxonomy" id="64495"/>
    <lineage>
        <taxon>Eukaryota</taxon>
        <taxon>Fungi</taxon>
        <taxon>Fungi incertae sedis</taxon>
        <taxon>Mucoromycota</taxon>
        <taxon>Mucoromycotina</taxon>
        <taxon>Mucoromycetes</taxon>
        <taxon>Mucorales</taxon>
        <taxon>Mucorineae</taxon>
        <taxon>Rhizopodaceae</taxon>
        <taxon>Rhizopus</taxon>
    </lineage>
</organism>
<dbReference type="EMBL" id="JAANQT010011998">
    <property type="protein sequence ID" value="KAG1273959.1"/>
    <property type="molecule type" value="Genomic_DNA"/>
</dbReference>
<evidence type="ECO:0000313" key="1">
    <source>
        <dbReference type="EMBL" id="KAG1273959.1"/>
    </source>
</evidence>
<protein>
    <submittedName>
        <fullName evidence="1">Uncharacterized protein</fullName>
    </submittedName>
</protein>
<reference evidence="1" key="1">
    <citation type="journal article" date="2020" name="Microb. Genom.">
        <title>Genetic diversity of clinical and environmental Mucorales isolates obtained from an investigation of mucormycosis cases among solid organ transplant recipients.</title>
        <authorList>
            <person name="Nguyen M.H."/>
            <person name="Kaul D."/>
            <person name="Muto C."/>
            <person name="Cheng S.J."/>
            <person name="Richter R.A."/>
            <person name="Bruno V.M."/>
            <person name="Liu G."/>
            <person name="Beyhan S."/>
            <person name="Sundermann A.J."/>
            <person name="Mounaud S."/>
            <person name="Pasculle A.W."/>
            <person name="Nierman W.C."/>
            <person name="Driscoll E."/>
            <person name="Cumbie R."/>
            <person name="Clancy C.J."/>
            <person name="Dupont C.L."/>
        </authorList>
    </citation>
    <scope>NUCLEOTIDE SEQUENCE</scope>
    <source>
        <strain evidence="1">GL11</strain>
    </source>
</reference>
<keyword evidence="2" id="KW-1185">Reference proteome</keyword>